<dbReference type="KEGG" id="cpro:CPRO_04490"/>
<dbReference type="RefSeq" id="WP_082754195.1">
    <property type="nucleotide sequence ID" value="NZ_CP014223.1"/>
</dbReference>
<dbReference type="InterPro" id="IPR046590">
    <property type="entry name" value="DUF6648"/>
</dbReference>
<dbReference type="Proteomes" id="UP000068026">
    <property type="component" value="Chromosome"/>
</dbReference>
<dbReference type="AlphaFoldDB" id="A0A110A735"/>
<evidence type="ECO:0000313" key="3">
    <source>
        <dbReference type="Proteomes" id="UP000068026"/>
    </source>
</evidence>
<name>A0A110A735_ANAPI</name>
<evidence type="ECO:0000313" key="1">
    <source>
        <dbReference type="EMBL" id="AMJ40058.1"/>
    </source>
</evidence>
<evidence type="ECO:0000313" key="2">
    <source>
        <dbReference type="EMBL" id="SHE79628.1"/>
    </source>
</evidence>
<reference evidence="4" key="4">
    <citation type="submission" date="2016-11" db="EMBL/GenBank/DDBJ databases">
        <authorList>
            <person name="Jaros S."/>
            <person name="Januszkiewicz K."/>
            <person name="Wedrychowicz H."/>
        </authorList>
    </citation>
    <scope>NUCLEOTIDE SEQUENCE [LARGE SCALE GENOMIC DNA]</scope>
    <source>
        <strain evidence="4">DSM 1682</strain>
    </source>
</reference>
<dbReference type="EMBL" id="FQUA01000007">
    <property type="protein sequence ID" value="SHE79628.1"/>
    <property type="molecule type" value="Genomic_DNA"/>
</dbReference>
<organism evidence="2 4">
    <name type="scientific">Anaerotignum propionicum DSM 1682</name>
    <dbReference type="NCBI Taxonomy" id="991789"/>
    <lineage>
        <taxon>Bacteria</taxon>
        <taxon>Bacillati</taxon>
        <taxon>Bacillota</taxon>
        <taxon>Clostridia</taxon>
        <taxon>Lachnospirales</taxon>
        <taxon>Anaerotignaceae</taxon>
        <taxon>Anaerotignum</taxon>
    </lineage>
</organism>
<dbReference type="OrthoDB" id="1705959at2"/>
<sequence length="173" mass="20590">MNAIQKYFKYRQSLIDQYIKGDMTKKEYLQKNYEAVVYGNIGPFTNMDTVEKALFNYQYYNALAKEQKTISTTKDMEYELKQDSLEQSNYYYHKKDKATLAVLRMLDYRGTEAYFVKVQSKYLKGKLFEIVIEEENIILHSTSSFILKCLREEGVFSEGSRKSLIDEYVNHRY</sequence>
<dbReference type="Proteomes" id="UP000184204">
    <property type="component" value="Unassembled WGS sequence"/>
</dbReference>
<proteinExistence type="predicted"/>
<reference evidence="3" key="2">
    <citation type="submission" date="2016-01" db="EMBL/GenBank/DDBJ databases">
        <authorList>
            <person name="Poehlein A."/>
            <person name="Schlien K."/>
            <person name="Gottschalk G."/>
            <person name="Buckel W."/>
            <person name="Daniel R."/>
        </authorList>
    </citation>
    <scope>NUCLEOTIDE SEQUENCE [LARGE SCALE GENOMIC DNA]</scope>
    <source>
        <strain evidence="3">X2</strain>
    </source>
</reference>
<dbReference type="EMBL" id="CP014223">
    <property type="protein sequence ID" value="AMJ40058.1"/>
    <property type="molecule type" value="Genomic_DNA"/>
</dbReference>
<gene>
    <name evidence="1" type="ORF">CPRO_04490</name>
    <name evidence="2" type="ORF">SAMN02745151_01832</name>
</gene>
<protein>
    <submittedName>
        <fullName evidence="2">Uncharacterized protein</fullName>
    </submittedName>
</protein>
<keyword evidence="3" id="KW-1185">Reference proteome</keyword>
<evidence type="ECO:0000313" key="4">
    <source>
        <dbReference type="Proteomes" id="UP000184204"/>
    </source>
</evidence>
<reference evidence="1 3" key="1">
    <citation type="journal article" date="2016" name="Genome Announc.">
        <title>Complete Genome Sequence of the Amino Acid-Fermenting Clostridium propionicum X2 (DSM 1682).</title>
        <authorList>
            <person name="Poehlein A."/>
            <person name="Schlien K."/>
            <person name="Chowdhury N.P."/>
            <person name="Gottschalk G."/>
            <person name="Buckel W."/>
            <person name="Daniel R."/>
        </authorList>
    </citation>
    <scope>NUCLEOTIDE SEQUENCE [LARGE SCALE GENOMIC DNA]</scope>
    <source>
        <strain evidence="1 3">X2</strain>
    </source>
</reference>
<accession>A0A110A735</accession>
<dbReference type="Pfam" id="PF20353">
    <property type="entry name" value="DUF6648"/>
    <property type="match status" value="1"/>
</dbReference>
<reference evidence="2" key="3">
    <citation type="submission" date="2016-11" db="EMBL/GenBank/DDBJ databases">
        <authorList>
            <person name="Varghese N."/>
            <person name="Submissions S."/>
        </authorList>
    </citation>
    <scope>NUCLEOTIDE SEQUENCE</scope>
    <source>
        <strain evidence="2">DSM 1682</strain>
    </source>
</reference>